<gene>
    <name evidence="3" type="ORF">MM817_01288</name>
</gene>
<dbReference type="InterPro" id="IPR006016">
    <property type="entry name" value="UspA"/>
</dbReference>
<dbReference type="AlphaFoldDB" id="A0A9X1V853"/>
<dbReference type="EMBL" id="JALBUF010000003">
    <property type="protein sequence ID" value="MCI0183018.1"/>
    <property type="molecule type" value="Genomic_DNA"/>
</dbReference>
<evidence type="ECO:0000313" key="3">
    <source>
        <dbReference type="EMBL" id="MCI0183018.1"/>
    </source>
</evidence>
<keyword evidence="4" id="KW-1185">Reference proteome</keyword>
<organism evidence="3 4">
    <name type="scientific">Sulfoacidibacillus ferrooxidans</name>
    <dbReference type="NCBI Taxonomy" id="2005001"/>
    <lineage>
        <taxon>Bacteria</taxon>
        <taxon>Bacillati</taxon>
        <taxon>Bacillota</taxon>
        <taxon>Bacilli</taxon>
        <taxon>Bacillales</taxon>
        <taxon>Alicyclobacillaceae</taxon>
        <taxon>Sulfoacidibacillus</taxon>
    </lineage>
</organism>
<dbReference type="PANTHER" id="PTHR31964:SF113">
    <property type="entry name" value="USPA DOMAIN-CONTAINING PROTEIN"/>
    <property type="match status" value="1"/>
</dbReference>
<dbReference type="CDD" id="cd00293">
    <property type="entry name" value="USP-like"/>
    <property type="match status" value="1"/>
</dbReference>
<dbReference type="PANTHER" id="PTHR31964">
    <property type="entry name" value="ADENINE NUCLEOTIDE ALPHA HYDROLASES-LIKE SUPERFAMILY PROTEIN"/>
    <property type="match status" value="1"/>
</dbReference>
<evidence type="ECO:0000256" key="1">
    <source>
        <dbReference type="ARBA" id="ARBA00008791"/>
    </source>
</evidence>
<name>A0A9X1V853_9BACL</name>
<evidence type="ECO:0000259" key="2">
    <source>
        <dbReference type="Pfam" id="PF00582"/>
    </source>
</evidence>
<dbReference type="InterPro" id="IPR014729">
    <property type="entry name" value="Rossmann-like_a/b/a_fold"/>
</dbReference>
<dbReference type="RefSeq" id="WP_241712752.1">
    <property type="nucleotide sequence ID" value="NZ_JALBUF010000003.1"/>
</dbReference>
<reference evidence="3" key="1">
    <citation type="submission" date="2022-03" db="EMBL/GenBank/DDBJ databases">
        <title>Draft Genome Sequence of Firmicute Strain S0AB, a Heterotrophic Iron/Sulfur-Oxidizing Extreme Acidophile.</title>
        <authorList>
            <person name="Vergara E."/>
            <person name="Pakostova E."/>
            <person name="Johnson D.B."/>
            <person name="Holmes D.S."/>
        </authorList>
    </citation>
    <scope>NUCLEOTIDE SEQUENCE</scope>
    <source>
        <strain evidence="3">S0AB</strain>
    </source>
</reference>
<dbReference type="Proteomes" id="UP001139263">
    <property type="component" value="Unassembled WGS sequence"/>
</dbReference>
<comment type="caution">
    <text evidence="3">The sequence shown here is derived from an EMBL/GenBank/DDBJ whole genome shotgun (WGS) entry which is preliminary data.</text>
</comment>
<evidence type="ECO:0000313" key="4">
    <source>
        <dbReference type="Proteomes" id="UP001139263"/>
    </source>
</evidence>
<dbReference type="PRINTS" id="PR01438">
    <property type="entry name" value="UNVRSLSTRESS"/>
</dbReference>
<dbReference type="Gene3D" id="3.40.50.620">
    <property type="entry name" value="HUPs"/>
    <property type="match status" value="1"/>
</dbReference>
<dbReference type="InterPro" id="IPR006015">
    <property type="entry name" value="Universal_stress_UspA"/>
</dbReference>
<accession>A0A9X1V853</accession>
<feature type="domain" description="UspA" evidence="2">
    <location>
        <begin position="2"/>
        <end position="136"/>
    </location>
</feature>
<dbReference type="Pfam" id="PF00582">
    <property type="entry name" value="Usp"/>
    <property type="match status" value="1"/>
</dbReference>
<comment type="similarity">
    <text evidence="1">Belongs to the universal stress protein A family.</text>
</comment>
<protein>
    <submittedName>
        <fullName evidence="3">Universal stress protein</fullName>
    </submittedName>
</protein>
<sequence>MNILIGYDGTPSADHAVQYALHTFSAHQDVKVHILYVESIPYVNGEFGVLPVPYDITINHEILNHADALFKDSHIIPTLQSEIGVPGEVIVDFAEKIKADLVVLGAHNKGALERLLLGSVSESVTRRAPCSVLLVR</sequence>
<proteinExistence type="inferred from homology"/>
<dbReference type="SUPFAM" id="SSF52402">
    <property type="entry name" value="Adenine nucleotide alpha hydrolases-like"/>
    <property type="match status" value="1"/>
</dbReference>